<keyword evidence="8" id="KW-0492">Microsome</keyword>
<evidence type="ECO:0000256" key="5">
    <source>
        <dbReference type="ARBA" id="ARBA00022617"/>
    </source>
</evidence>
<dbReference type="PANTHER" id="PTHR24291:SF189">
    <property type="entry name" value="CYTOCHROME P450 4C3-RELATED"/>
    <property type="match status" value="1"/>
</dbReference>
<evidence type="ECO:0000256" key="10">
    <source>
        <dbReference type="ARBA" id="ARBA00023004"/>
    </source>
</evidence>
<dbReference type="GO" id="GO:0005506">
    <property type="term" value="F:iron ion binding"/>
    <property type="evidence" value="ECO:0007669"/>
    <property type="project" value="InterPro"/>
</dbReference>
<evidence type="ECO:0000256" key="13">
    <source>
        <dbReference type="PIRSR" id="PIRSR602401-1"/>
    </source>
</evidence>
<dbReference type="GO" id="GO:0020037">
    <property type="term" value="F:heme binding"/>
    <property type="evidence" value="ECO:0007669"/>
    <property type="project" value="InterPro"/>
</dbReference>
<evidence type="ECO:0000256" key="4">
    <source>
        <dbReference type="ARBA" id="ARBA00010617"/>
    </source>
</evidence>
<evidence type="ECO:0000256" key="8">
    <source>
        <dbReference type="ARBA" id="ARBA00022848"/>
    </source>
</evidence>
<dbReference type="GO" id="GO:0016705">
    <property type="term" value="F:oxidoreductase activity, acting on paired donors, with incorporation or reduction of molecular oxygen"/>
    <property type="evidence" value="ECO:0007669"/>
    <property type="project" value="InterPro"/>
</dbReference>
<evidence type="ECO:0000256" key="6">
    <source>
        <dbReference type="ARBA" id="ARBA00022723"/>
    </source>
</evidence>
<evidence type="ECO:0000313" key="16">
    <source>
        <dbReference type="RefSeq" id="XP_026281580.2"/>
    </source>
</evidence>
<dbReference type="RefSeq" id="XP_026281580.2">
    <property type="nucleotide sequence ID" value="XM_026425795.2"/>
</dbReference>
<dbReference type="InterPro" id="IPR017972">
    <property type="entry name" value="Cyt_P450_CS"/>
</dbReference>
<dbReference type="AlphaFoldDB" id="A0A6J1SQH7"/>
<proteinExistence type="inferred from homology"/>
<evidence type="ECO:0000256" key="12">
    <source>
        <dbReference type="ARBA" id="ARBA00023136"/>
    </source>
</evidence>
<evidence type="ECO:0000256" key="14">
    <source>
        <dbReference type="RuleBase" id="RU000461"/>
    </source>
</evidence>
<keyword evidence="12" id="KW-0472">Membrane</keyword>
<dbReference type="InterPro" id="IPR050196">
    <property type="entry name" value="Cytochrome_P450_Monoox"/>
</dbReference>
<evidence type="ECO:0000256" key="1">
    <source>
        <dbReference type="ARBA" id="ARBA00001971"/>
    </source>
</evidence>
<evidence type="ECO:0000256" key="11">
    <source>
        <dbReference type="ARBA" id="ARBA00023033"/>
    </source>
</evidence>
<reference evidence="16" key="1">
    <citation type="submission" date="2025-08" db="UniProtKB">
        <authorList>
            <consortium name="RefSeq"/>
        </authorList>
    </citation>
    <scope>IDENTIFICATION</scope>
    <source>
        <tissue evidence="16">Whole organism</tissue>
    </source>
</reference>
<dbReference type="PRINTS" id="PR00385">
    <property type="entry name" value="P450"/>
</dbReference>
<dbReference type="PANTHER" id="PTHR24291">
    <property type="entry name" value="CYTOCHROME P450 FAMILY 4"/>
    <property type="match status" value="1"/>
</dbReference>
<dbReference type="InterPro" id="IPR036396">
    <property type="entry name" value="Cyt_P450_sf"/>
</dbReference>
<comment type="similarity">
    <text evidence="4 14">Belongs to the cytochrome P450 family.</text>
</comment>
<keyword evidence="11 14" id="KW-0503">Monooxygenase</keyword>
<keyword evidence="7" id="KW-0256">Endoplasmic reticulum</keyword>
<dbReference type="InterPro" id="IPR002401">
    <property type="entry name" value="Cyt_P450_E_grp-I"/>
</dbReference>
<evidence type="ECO:0000256" key="2">
    <source>
        <dbReference type="ARBA" id="ARBA00004174"/>
    </source>
</evidence>
<dbReference type="PROSITE" id="PS00086">
    <property type="entry name" value="CYTOCHROME_P450"/>
    <property type="match status" value="1"/>
</dbReference>
<accession>A0A6J1SQH7</accession>
<organism evidence="15 16">
    <name type="scientific">Frankliniella occidentalis</name>
    <name type="common">Western flower thrips</name>
    <name type="synonym">Euthrips occidentalis</name>
    <dbReference type="NCBI Taxonomy" id="133901"/>
    <lineage>
        <taxon>Eukaryota</taxon>
        <taxon>Metazoa</taxon>
        <taxon>Ecdysozoa</taxon>
        <taxon>Arthropoda</taxon>
        <taxon>Hexapoda</taxon>
        <taxon>Insecta</taxon>
        <taxon>Pterygota</taxon>
        <taxon>Neoptera</taxon>
        <taxon>Paraneoptera</taxon>
        <taxon>Thysanoptera</taxon>
        <taxon>Terebrantia</taxon>
        <taxon>Thripoidea</taxon>
        <taxon>Thripidae</taxon>
        <taxon>Frankliniella</taxon>
    </lineage>
</organism>
<dbReference type="GeneID" id="113208681"/>
<keyword evidence="6 13" id="KW-0479">Metal-binding</keyword>
<gene>
    <name evidence="16" type="primary">LOC113208681</name>
</gene>
<dbReference type="SUPFAM" id="SSF48264">
    <property type="entry name" value="Cytochrome P450"/>
    <property type="match status" value="1"/>
</dbReference>
<dbReference type="InterPro" id="IPR001128">
    <property type="entry name" value="Cyt_P450"/>
</dbReference>
<keyword evidence="5 13" id="KW-0349">Heme</keyword>
<dbReference type="KEGG" id="foc:113208681"/>
<keyword evidence="10 13" id="KW-0408">Iron</keyword>
<dbReference type="Pfam" id="PF00067">
    <property type="entry name" value="p450"/>
    <property type="match status" value="1"/>
</dbReference>
<sequence>MDCVIKETLRLLPSFPFVARTVREETELAGKTLPAGTVLVVNIFGLHRDPRHHHEPLQFDPARFADADRERHPYSYLPFSGGPRSCIGQRYGMMAVKTMLAAVLAEYSIEPADEDDAKAPADFPLTFYMSLHLVGGVRVRFVPRERH</sequence>
<evidence type="ECO:0000313" key="15">
    <source>
        <dbReference type="Proteomes" id="UP000504606"/>
    </source>
</evidence>
<protein>
    <submittedName>
        <fullName evidence="16">Cytochrome P450 4V2-like</fullName>
    </submittedName>
</protein>
<keyword evidence="15" id="KW-1185">Reference proteome</keyword>
<comment type="subcellular location">
    <subcellularLocation>
        <location evidence="3">Endoplasmic reticulum membrane</location>
        <topology evidence="3">Peripheral membrane protein</topology>
    </subcellularLocation>
    <subcellularLocation>
        <location evidence="2">Microsome membrane</location>
        <topology evidence="2">Peripheral membrane protein</topology>
    </subcellularLocation>
</comment>
<comment type="cofactor">
    <cofactor evidence="1 13">
        <name>heme</name>
        <dbReference type="ChEBI" id="CHEBI:30413"/>
    </cofactor>
</comment>
<feature type="binding site" description="axial binding residue" evidence="13">
    <location>
        <position position="86"/>
    </location>
    <ligand>
        <name>heme</name>
        <dbReference type="ChEBI" id="CHEBI:30413"/>
    </ligand>
    <ligandPart>
        <name>Fe</name>
        <dbReference type="ChEBI" id="CHEBI:18248"/>
    </ligandPart>
</feature>
<dbReference type="GO" id="GO:0004497">
    <property type="term" value="F:monooxygenase activity"/>
    <property type="evidence" value="ECO:0007669"/>
    <property type="project" value="UniProtKB-KW"/>
</dbReference>
<dbReference type="Proteomes" id="UP000504606">
    <property type="component" value="Unplaced"/>
</dbReference>
<evidence type="ECO:0000256" key="3">
    <source>
        <dbReference type="ARBA" id="ARBA00004406"/>
    </source>
</evidence>
<keyword evidence="9 14" id="KW-0560">Oxidoreductase</keyword>
<dbReference type="GO" id="GO:0005789">
    <property type="term" value="C:endoplasmic reticulum membrane"/>
    <property type="evidence" value="ECO:0007669"/>
    <property type="project" value="UniProtKB-SubCell"/>
</dbReference>
<evidence type="ECO:0000256" key="7">
    <source>
        <dbReference type="ARBA" id="ARBA00022824"/>
    </source>
</evidence>
<dbReference type="Gene3D" id="1.10.630.10">
    <property type="entry name" value="Cytochrome P450"/>
    <property type="match status" value="1"/>
</dbReference>
<evidence type="ECO:0000256" key="9">
    <source>
        <dbReference type="ARBA" id="ARBA00023002"/>
    </source>
</evidence>
<dbReference type="OrthoDB" id="1470350at2759"/>
<dbReference type="PRINTS" id="PR00463">
    <property type="entry name" value="EP450I"/>
</dbReference>
<name>A0A6J1SQH7_FRAOC</name>